<evidence type="ECO:0000256" key="1">
    <source>
        <dbReference type="SAM" id="MobiDB-lite"/>
    </source>
</evidence>
<dbReference type="Proteomes" id="UP000039865">
    <property type="component" value="Unassembled WGS sequence"/>
</dbReference>
<gene>
    <name evidence="2" type="primary">Contig6232.g6666</name>
    <name evidence="2" type="ORF">STYLEM_19773</name>
</gene>
<feature type="region of interest" description="Disordered" evidence="1">
    <location>
        <begin position="356"/>
        <end position="380"/>
    </location>
</feature>
<dbReference type="InParanoid" id="A0A078BAN3"/>
<dbReference type="EMBL" id="CCKQ01018650">
    <property type="protein sequence ID" value="CDW90628.1"/>
    <property type="molecule type" value="Genomic_DNA"/>
</dbReference>
<reference evidence="2 3" key="1">
    <citation type="submission" date="2014-06" db="EMBL/GenBank/DDBJ databases">
        <authorList>
            <person name="Swart Estienne"/>
        </authorList>
    </citation>
    <scope>NUCLEOTIDE SEQUENCE [LARGE SCALE GENOMIC DNA]</scope>
    <source>
        <strain evidence="2 3">130c</strain>
    </source>
</reference>
<accession>A0A078BAN3</accession>
<evidence type="ECO:0000313" key="3">
    <source>
        <dbReference type="Proteomes" id="UP000039865"/>
    </source>
</evidence>
<feature type="compositionally biased region" description="Basic residues" evidence="1">
    <location>
        <begin position="371"/>
        <end position="380"/>
    </location>
</feature>
<proteinExistence type="predicted"/>
<feature type="compositionally biased region" description="Basic and acidic residues" evidence="1">
    <location>
        <begin position="223"/>
        <end position="233"/>
    </location>
</feature>
<organism evidence="2 3">
    <name type="scientific">Stylonychia lemnae</name>
    <name type="common">Ciliate</name>
    <dbReference type="NCBI Taxonomy" id="5949"/>
    <lineage>
        <taxon>Eukaryota</taxon>
        <taxon>Sar</taxon>
        <taxon>Alveolata</taxon>
        <taxon>Ciliophora</taxon>
        <taxon>Intramacronucleata</taxon>
        <taxon>Spirotrichea</taxon>
        <taxon>Stichotrichia</taxon>
        <taxon>Sporadotrichida</taxon>
        <taxon>Oxytrichidae</taxon>
        <taxon>Stylonychinae</taxon>
        <taxon>Stylonychia</taxon>
    </lineage>
</organism>
<sequence>MAQQLGFFKFDFNPYDYEYKKYLKDQVYQDTSPLFCVPPYGYQNFEFANYHKKQQQALESLNKKSQYIKKAYTDGPFTQAEQVDKEEDLWTAFFQQNNQMGAGLDIFNDIYENIQINQIDQEEEQVQILNWWEIKDQKQERLELFTEEEAQQALEKDRILYGLGFVHNQEEQFNNMLEFEANYQQNIRQQNQNHKFNTDENSNSERGQEFRNNKKLKSALKHSSIDTQKKDQVAKQISSRTLEEDERQNILQNLLIQSFSRKLNLPCQDNQNLATKKAFQRSNQRNLSKFRHDDVVEINSTGTFESESEFGQEVKSPRSPYIPKDKNIEEFDLKKRERKRQDKTIKKNVRFALDEEQTAEETPQKVISAKSARKTLRSQQ</sequence>
<name>A0A078BAN3_STYLE</name>
<keyword evidence="3" id="KW-1185">Reference proteome</keyword>
<protein>
    <submittedName>
        <fullName evidence="2">Uncharacterized protein</fullName>
    </submittedName>
</protein>
<dbReference type="AlphaFoldDB" id="A0A078BAN3"/>
<feature type="region of interest" description="Disordered" evidence="1">
    <location>
        <begin position="306"/>
        <end position="325"/>
    </location>
</feature>
<evidence type="ECO:0000313" key="2">
    <source>
        <dbReference type="EMBL" id="CDW90628.1"/>
    </source>
</evidence>
<feature type="region of interest" description="Disordered" evidence="1">
    <location>
        <begin position="195"/>
        <end position="243"/>
    </location>
</feature>